<gene>
    <name evidence="2" type="ORF">PSHT_04872</name>
</gene>
<evidence type="ECO:0000256" key="1">
    <source>
        <dbReference type="SAM" id="MobiDB-lite"/>
    </source>
</evidence>
<feature type="compositionally biased region" description="Low complexity" evidence="1">
    <location>
        <begin position="48"/>
        <end position="77"/>
    </location>
</feature>
<reference evidence="3" key="2">
    <citation type="journal article" date="2018" name="BMC Genomics">
        <title>Genomic insights into host adaptation between the wheat stripe rust pathogen (Puccinia striiformis f. sp. tritici) and the barley stripe rust pathogen (Puccinia striiformis f. sp. hordei).</title>
        <authorList>
            <person name="Xia C."/>
            <person name="Wang M."/>
            <person name="Yin C."/>
            <person name="Cornejo O.E."/>
            <person name="Hulbert S.H."/>
            <person name="Chen X."/>
        </authorList>
    </citation>
    <scope>NUCLEOTIDE SEQUENCE [LARGE SCALE GENOMIC DNA]</scope>
    <source>
        <strain evidence="3">93TX-2</strain>
    </source>
</reference>
<protein>
    <submittedName>
        <fullName evidence="2">Uncharacterized protein</fullName>
    </submittedName>
</protein>
<feature type="region of interest" description="Disordered" evidence="1">
    <location>
        <begin position="1"/>
        <end position="32"/>
    </location>
</feature>
<feature type="compositionally biased region" description="Polar residues" evidence="1">
    <location>
        <begin position="1"/>
        <end position="20"/>
    </location>
</feature>
<dbReference type="EMBL" id="PKSM01000051">
    <property type="protein sequence ID" value="POW19289.1"/>
    <property type="molecule type" value="Genomic_DNA"/>
</dbReference>
<organism evidence="2 3">
    <name type="scientific">Puccinia striiformis</name>
    <dbReference type="NCBI Taxonomy" id="27350"/>
    <lineage>
        <taxon>Eukaryota</taxon>
        <taxon>Fungi</taxon>
        <taxon>Dikarya</taxon>
        <taxon>Basidiomycota</taxon>
        <taxon>Pucciniomycotina</taxon>
        <taxon>Pucciniomycetes</taxon>
        <taxon>Pucciniales</taxon>
        <taxon>Pucciniaceae</taxon>
        <taxon>Puccinia</taxon>
    </lineage>
</organism>
<evidence type="ECO:0000313" key="2">
    <source>
        <dbReference type="EMBL" id="POW19289.1"/>
    </source>
</evidence>
<comment type="caution">
    <text evidence="2">The sequence shown here is derived from an EMBL/GenBank/DDBJ whole genome shotgun (WGS) entry which is preliminary data.</text>
</comment>
<reference evidence="2 3" key="1">
    <citation type="submission" date="2017-12" db="EMBL/GenBank/DDBJ databases">
        <title>Gene loss provides genomic basis for host adaptation in cereal stripe rust fungi.</title>
        <authorList>
            <person name="Xia C."/>
        </authorList>
    </citation>
    <scope>NUCLEOTIDE SEQUENCE [LARGE SCALE GENOMIC DNA]</scope>
    <source>
        <strain evidence="2 3">93TX-2</strain>
    </source>
</reference>
<evidence type="ECO:0000313" key="3">
    <source>
        <dbReference type="Proteomes" id="UP000238274"/>
    </source>
</evidence>
<dbReference type="VEuPathDB" id="FungiDB:PSTT_01360"/>
<dbReference type="OrthoDB" id="2507457at2759"/>
<keyword evidence="3" id="KW-1185">Reference proteome</keyword>
<name>A0A2S4WC08_9BASI</name>
<dbReference type="Proteomes" id="UP000238274">
    <property type="component" value="Unassembled WGS sequence"/>
</dbReference>
<dbReference type="VEuPathDB" id="FungiDB:PSHT_04872"/>
<dbReference type="AlphaFoldDB" id="A0A2S4WC08"/>
<proteinExistence type="predicted"/>
<dbReference type="CDD" id="cd00084">
    <property type="entry name" value="HMG-box_SF"/>
    <property type="match status" value="1"/>
</dbReference>
<reference evidence="3" key="3">
    <citation type="journal article" date="2018" name="Mol. Plant Microbe Interact.">
        <title>Genome sequence resources for the wheat stripe rust pathogen (Puccinia striiformis f. sp. tritici) and the barley stripe rust pathogen (Puccinia striiformis f. sp. hordei).</title>
        <authorList>
            <person name="Xia C."/>
            <person name="Wang M."/>
            <person name="Yin C."/>
            <person name="Cornejo O.E."/>
            <person name="Hulbert S.H."/>
            <person name="Chen X."/>
        </authorList>
    </citation>
    <scope>NUCLEOTIDE SEQUENCE [LARGE SCALE GENOMIC DNA]</scope>
    <source>
        <strain evidence="3">93TX-2</strain>
    </source>
</reference>
<feature type="region of interest" description="Disordered" evidence="1">
    <location>
        <begin position="45"/>
        <end position="79"/>
    </location>
</feature>
<accession>A0A2S4WC08</accession>
<sequence>MTQSTNSTAQLSGPDNQNLPHANRTPKELEAALREDIANFDATMTAHGSRGQGTSSRARGSGQSRGQARGTVTCCGRVGRGRGPARGGITGVVSWNTFPAGSNAEGNLDLDESVEPDITNIDTIQDEDQNEIDPIKLSVPGQRKSLEAYIMEELKKLPLDELLIHTAQEVYLTICKQRLHIKPALNHLGLLTRIQGSTHYNLYCKYNKVASVTFHKESIHVKERMRQCGLLWKGVDDETQKMWKDPDFVDSQRANFVHSAPEKAVNGTIALPSLQKSHFKLHQWPRDMKSNLRNLSSAHNLEGSHVLVSRDPDSTLLVTGGSLLDKQFVVMMAKKKPNPCMNFYSFVSGQVAIQATTGVVPPSPVVPTTKKQDKRYQMFEDDLE</sequence>